<organism evidence="1 2">
    <name type="scientific">Winogradskyella epiphytica</name>
    <dbReference type="NCBI Taxonomy" id="262005"/>
    <lineage>
        <taxon>Bacteria</taxon>
        <taxon>Pseudomonadati</taxon>
        <taxon>Bacteroidota</taxon>
        <taxon>Flavobacteriia</taxon>
        <taxon>Flavobacteriales</taxon>
        <taxon>Flavobacteriaceae</taxon>
        <taxon>Winogradskyella</taxon>
    </lineage>
</organism>
<proteinExistence type="predicted"/>
<comment type="caution">
    <text evidence="1">The sequence shown here is derived from an EMBL/GenBank/DDBJ whole genome shotgun (WGS) entry which is preliminary data.</text>
</comment>
<protein>
    <recommendedName>
        <fullName evidence="3">Tetratricopeptide repeat protein</fullName>
    </recommendedName>
</protein>
<name>A0A2V4XGV8_9FLAO</name>
<dbReference type="OrthoDB" id="6197429at2"/>
<dbReference type="AlphaFoldDB" id="A0A2V4XGV8"/>
<dbReference type="Proteomes" id="UP000248054">
    <property type="component" value="Unassembled WGS sequence"/>
</dbReference>
<dbReference type="EMBL" id="QJTD01000002">
    <property type="protein sequence ID" value="PYE82074.1"/>
    <property type="molecule type" value="Genomic_DNA"/>
</dbReference>
<reference evidence="1 2" key="1">
    <citation type="submission" date="2018-06" db="EMBL/GenBank/DDBJ databases">
        <title>Genomic Encyclopedia of Type Strains, Phase III (KMG-III): the genomes of soil and plant-associated and newly described type strains.</title>
        <authorList>
            <person name="Whitman W."/>
        </authorList>
    </citation>
    <scope>NUCLEOTIDE SEQUENCE [LARGE SCALE GENOMIC DNA]</scope>
    <source>
        <strain evidence="1 2">CECT 7945</strain>
    </source>
</reference>
<dbReference type="RefSeq" id="WP_110475424.1">
    <property type="nucleotide sequence ID" value="NZ_BMWQ01000002.1"/>
</dbReference>
<sequence length="165" mass="19655">MTDKQINRTKAKITKIKKALAAEKKHWGGFYHDGGGLRYAQPQLYIQIQDFTGALRYFNWFEKNFPEDPGTAAFLFEYALTLFKTNRIERAKKKILELIDENKYLLPYYLDRDSFKDIDPNSDWLLESVVNYFHYKKEDSMLTDFSIWLTDFLETENLLDLKKNN</sequence>
<evidence type="ECO:0000313" key="2">
    <source>
        <dbReference type="Proteomes" id="UP000248054"/>
    </source>
</evidence>
<gene>
    <name evidence="1" type="ORF">DFQ11_102654</name>
</gene>
<accession>A0A2V4XGV8</accession>
<dbReference type="InterPro" id="IPR011990">
    <property type="entry name" value="TPR-like_helical_dom_sf"/>
</dbReference>
<dbReference type="Gene3D" id="1.25.40.10">
    <property type="entry name" value="Tetratricopeptide repeat domain"/>
    <property type="match status" value="1"/>
</dbReference>
<evidence type="ECO:0008006" key="3">
    <source>
        <dbReference type="Google" id="ProtNLM"/>
    </source>
</evidence>
<evidence type="ECO:0000313" key="1">
    <source>
        <dbReference type="EMBL" id="PYE82074.1"/>
    </source>
</evidence>
<keyword evidence="2" id="KW-1185">Reference proteome</keyword>